<evidence type="ECO:0000313" key="8">
    <source>
        <dbReference type="Proteomes" id="UP001060368"/>
    </source>
</evidence>
<dbReference type="PANTHER" id="PTHR43278:SF2">
    <property type="entry name" value="IRON-SULFUR FLAVOPROTEIN"/>
    <property type="match status" value="1"/>
</dbReference>
<name>A0A9E7PQ08_9EURY</name>
<evidence type="ECO:0000256" key="1">
    <source>
        <dbReference type="ARBA" id="ARBA00001917"/>
    </source>
</evidence>
<evidence type="ECO:0000259" key="6">
    <source>
        <dbReference type="Pfam" id="PF03358"/>
    </source>
</evidence>
<comment type="similarity">
    <text evidence="5">Belongs to the SsuE family. Isf subfamily.</text>
</comment>
<comment type="cofactor">
    <cofactor evidence="1">
        <name>FMN</name>
        <dbReference type="ChEBI" id="CHEBI:58210"/>
    </cofactor>
</comment>
<keyword evidence="8" id="KW-1185">Reference proteome</keyword>
<dbReference type="GeneID" id="74307786"/>
<keyword evidence="4" id="KW-0288">FMN</keyword>
<organism evidence="7 8">
    <name type="scientific">Methanoplanus endosymbiosus</name>
    <dbReference type="NCBI Taxonomy" id="33865"/>
    <lineage>
        <taxon>Archaea</taxon>
        <taxon>Methanobacteriati</taxon>
        <taxon>Methanobacteriota</taxon>
        <taxon>Stenosarchaea group</taxon>
        <taxon>Methanomicrobia</taxon>
        <taxon>Methanomicrobiales</taxon>
        <taxon>Methanomicrobiaceae</taxon>
        <taxon>Methanoplanus</taxon>
    </lineage>
</organism>
<sequence length="209" mass="23906">MKPQIIALLGSPIDDGNTARLLSEAIKGAEDAGCSVIKVDVTKLKFSPCMEHFYCEQNDDCMIKDDVSPLLKRFRKVDGLIIASPVMTMGFPGAIKSFMDRFQVFFMAKYVRKDPLVTKEMKKWRKALLISIGGMNVPYDFDGVRLSMRAFCDITDFEYWEDVLQNDMDSIIDITKKPDKIKEAYTKSHEMCRIIAEDKKKYSDEVKAE</sequence>
<accession>A0A9E7PQ08</accession>
<dbReference type="InterPro" id="IPR051796">
    <property type="entry name" value="ISF_SsuE-like"/>
</dbReference>
<evidence type="ECO:0000313" key="7">
    <source>
        <dbReference type="EMBL" id="UUX91462.1"/>
    </source>
</evidence>
<dbReference type="GO" id="GO:0016491">
    <property type="term" value="F:oxidoreductase activity"/>
    <property type="evidence" value="ECO:0007669"/>
    <property type="project" value="InterPro"/>
</dbReference>
<dbReference type="KEGG" id="mend:L6E24_08750"/>
<comment type="cofactor">
    <cofactor evidence="2">
        <name>[4Fe-4S] cluster</name>
        <dbReference type="ChEBI" id="CHEBI:49883"/>
    </cofactor>
</comment>
<dbReference type="PANTHER" id="PTHR43278">
    <property type="entry name" value="NAD(P)H-DEPENDENT FMN-CONTAINING OXIDOREDUCTASE YWQN-RELATED"/>
    <property type="match status" value="1"/>
</dbReference>
<dbReference type="RefSeq" id="WP_257741614.1">
    <property type="nucleotide sequence ID" value="NZ_CP096115.1"/>
</dbReference>
<reference evidence="7" key="1">
    <citation type="submission" date="2022-04" db="EMBL/GenBank/DDBJ databases">
        <title>Complete genome of Methanoplanus endosymbiosus DSM 3599.</title>
        <authorList>
            <person name="Chen S.-C."/>
            <person name="You Y.-T."/>
            <person name="Zhou Y.-Z."/>
            <person name="Lai M.-C."/>
        </authorList>
    </citation>
    <scope>NUCLEOTIDE SEQUENCE</scope>
    <source>
        <strain evidence="7">DSM 3599</strain>
    </source>
</reference>
<dbReference type="AlphaFoldDB" id="A0A9E7PQ08"/>
<dbReference type="SUPFAM" id="SSF52218">
    <property type="entry name" value="Flavoproteins"/>
    <property type="match status" value="1"/>
</dbReference>
<gene>
    <name evidence="7" type="ORF">L6E24_08750</name>
</gene>
<feature type="domain" description="NADPH-dependent FMN reductase-like" evidence="6">
    <location>
        <begin position="4"/>
        <end position="111"/>
    </location>
</feature>
<evidence type="ECO:0000256" key="3">
    <source>
        <dbReference type="ARBA" id="ARBA00022630"/>
    </source>
</evidence>
<evidence type="ECO:0000256" key="5">
    <source>
        <dbReference type="ARBA" id="ARBA00038292"/>
    </source>
</evidence>
<protein>
    <submittedName>
        <fullName evidence="7">Flavodoxin family protein</fullName>
    </submittedName>
</protein>
<dbReference type="Proteomes" id="UP001060368">
    <property type="component" value="Chromosome"/>
</dbReference>
<proteinExistence type="inferred from homology"/>
<dbReference type="InterPro" id="IPR029039">
    <property type="entry name" value="Flavoprotein-like_sf"/>
</dbReference>
<dbReference type="InterPro" id="IPR005025">
    <property type="entry name" value="FMN_Rdtase-like_dom"/>
</dbReference>
<dbReference type="Gene3D" id="3.40.50.360">
    <property type="match status" value="1"/>
</dbReference>
<evidence type="ECO:0000256" key="4">
    <source>
        <dbReference type="ARBA" id="ARBA00022643"/>
    </source>
</evidence>
<evidence type="ECO:0000256" key="2">
    <source>
        <dbReference type="ARBA" id="ARBA00001966"/>
    </source>
</evidence>
<dbReference type="Pfam" id="PF03358">
    <property type="entry name" value="FMN_red"/>
    <property type="match status" value="1"/>
</dbReference>
<keyword evidence="3" id="KW-0285">Flavoprotein</keyword>
<dbReference type="EMBL" id="CP096115">
    <property type="protein sequence ID" value="UUX91462.1"/>
    <property type="molecule type" value="Genomic_DNA"/>
</dbReference>